<dbReference type="AlphaFoldDB" id="A0AAN6Q3S1"/>
<sequence>MQRWPTSSELGQIVLFPTAVVTWFWFGVDRLERHERLLFGRSLITDYMLSDIAPKTSAPFSFAMVARPRISLLATESYSTVSIPCKQYRLPIGRLSQYPQGGRSTWRRISVSRLCSRRELYSFRNSLWIGDRFHPFGLGKYATPHPHVLPSTIP</sequence>
<dbReference type="EMBL" id="MU863630">
    <property type="protein sequence ID" value="KAK4102993.1"/>
    <property type="molecule type" value="Genomic_DNA"/>
</dbReference>
<evidence type="ECO:0000313" key="2">
    <source>
        <dbReference type="EMBL" id="KAK4102993.1"/>
    </source>
</evidence>
<reference evidence="2" key="2">
    <citation type="submission" date="2023-05" db="EMBL/GenBank/DDBJ databases">
        <authorList>
            <consortium name="Lawrence Berkeley National Laboratory"/>
            <person name="Steindorff A."/>
            <person name="Hensen N."/>
            <person name="Bonometti L."/>
            <person name="Westerberg I."/>
            <person name="Brannstrom I.O."/>
            <person name="Guillou S."/>
            <person name="Cros-Aarteil S."/>
            <person name="Calhoun S."/>
            <person name="Haridas S."/>
            <person name="Kuo A."/>
            <person name="Mondo S."/>
            <person name="Pangilinan J."/>
            <person name="Riley R."/>
            <person name="Labutti K."/>
            <person name="Andreopoulos B."/>
            <person name="Lipzen A."/>
            <person name="Chen C."/>
            <person name="Yanf M."/>
            <person name="Daum C."/>
            <person name="Ng V."/>
            <person name="Clum A."/>
            <person name="Ohm R."/>
            <person name="Martin F."/>
            <person name="Silar P."/>
            <person name="Natvig D."/>
            <person name="Lalanne C."/>
            <person name="Gautier V."/>
            <person name="Ament-Velasquez S.L."/>
            <person name="Kruys A."/>
            <person name="Hutchinson M.I."/>
            <person name="Powell A.J."/>
            <person name="Barry K."/>
            <person name="Miller A.N."/>
            <person name="Grigoriev I.V."/>
            <person name="Debuchy R."/>
            <person name="Gladieux P."/>
            <person name="Thoren M.H."/>
            <person name="Johannesson H."/>
        </authorList>
    </citation>
    <scope>NUCLEOTIDE SEQUENCE</scope>
    <source>
        <strain evidence="2">CBS 757.83</strain>
    </source>
</reference>
<keyword evidence="1" id="KW-1133">Transmembrane helix</keyword>
<dbReference type="Proteomes" id="UP001305647">
    <property type="component" value="Unassembled WGS sequence"/>
</dbReference>
<proteinExistence type="predicted"/>
<keyword evidence="3" id="KW-1185">Reference proteome</keyword>
<evidence type="ECO:0000256" key="1">
    <source>
        <dbReference type="SAM" id="Phobius"/>
    </source>
</evidence>
<organism evidence="2 3">
    <name type="scientific">Parathielavia hyrcaniae</name>
    <dbReference type="NCBI Taxonomy" id="113614"/>
    <lineage>
        <taxon>Eukaryota</taxon>
        <taxon>Fungi</taxon>
        <taxon>Dikarya</taxon>
        <taxon>Ascomycota</taxon>
        <taxon>Pezizomycotina</taxon>
        <taxon>Sordariomycetes</taxon>
        <taxon>Sordariomycetidae</taxon>
        <taxon>Sordariales</taxon>
        <taxon>Chaetomiaceae</taxon>
        <taxon>Parathielavia</taxon>
    </lineage>
</organism>
<evidence type="ECO:0000313" key="3">
    <source>
        <dbReference type="Proteomes" id="UP001305647"/>
    </source>
</evidence>
<accession>A0AAN6Q3S1</accession>
<keyword evidence="1" id="KW-0812">Transmembrane</keyword>
<protein>
    <submittedName>
        <fullName evidence="2">Uncharacterized protein</fullName>
    </submittedName>
</protein>
<gene>
    <name evidence="2" type="ORF">N658DRAFT_331282</name>
</gene>
<name>A0AAN6Q3S1_9PEZI</name>
<reference evidence="2" key="1">
    <citation type="journal article" date="2023" name="Mol. Phylogenet. Evol.">
        <title>Genome-scale phylogeny and comparative genomics of the fungal order Sordariales.</title>
        <authorList>
            <person name="Hensen N."/>
            <person name="Bonometti L."/>
            <person name="Westerberg I."/>
            <person name="Brannstrom I.O."/>
            <person name="Guillou S."/>
            <person name="Cros-Aarteil S."/>
            <person name="Calhoun S."/>
            <person name="Haridas S."/>
            <person name="Kuo A."/>
            <person name="Mondo S."/>
            <person name="Pangilinan J."/>
            <person name="Riley R."/>
            <person name="LaButti K."/>
            <person name="Andreopoulos B."/>
            <person name="Lipzen A."/>
            <person name="Chen C."/>
            <person name="Yan M."/>
            <person name="Daum C."/>
            <person name="Ng V."/>
            <person name="Clum A."/>
            <person name="Steindorff A."/>
            <person name="Ohm R.A."/>
            <person name="Martin F."/>
            <person name="Silar P."/>
            <person name="Natvig D.O."/>
            <person name="Lalanne C."/>
            <person name="Gautier V."/>
            <person name="Ament-Velasquez S.L."/>
            <person name="Kruys A."/>
            <person name="Hutchinson M.I."/>
            <person name="Powell A.J."/>
            <person name="Barry K."/>
            <person name="Miller A.N."/>
            <person name="Grigoriev I.V."/>
            <person name="Debuchy R."/>
            <person name="Gladieux P."/>
            <person name="Hiltunen Thoren M."/>
            <person name="Johannesson H."/>
        </authorList>
    </citation>
    <scope>NUCLEOTIDE SEQUENCE</scope>
    <source>
        <strain evidence="2">CBS 757.83</strain>
    </source>
</reference>
<keyword evidence="1" id="KW-0472">Membrane</keyword>
<comment type="caution">
    <text evidence="2">The sequence shown here is derived from an EMBL/GenBank/DDBJ whole genome shotgun (WGS) entry which is preliminary data.</text>
</comment>
<feature type="transmembrane region" description="Helical" evidence="1">
    <location>
        <begin position="12"/>
        <end position="28"/>
    </location>
</feature>